<dbReference type="GO" id="GO:0005886">
    <property type="term" value="C:plasma membrane"/>
    <property type="evidence" value="ECO:0007669"/>
    <property type="project" value="TreeGrafter"/>
</dbReference>
<reference evidence="6 7" key="1">
    <citation type="submission" date="2016-06" db="EMBL/GenBank/DDBJ databases">
        <title>Domibacillus iocasae genome sequencing.</title>
        <authorList>
            <person name="Verma A."/>
            <person name="Pal Y."/>
            <person name="Ojha A.K."/>
            <person name="Krishnamurthi S."/>
        </authorList>
    </citation>
    <scope>NUCLEOTIDE SEQUENCE [LARGE SCALE GENOMIC DNA]</scope>
    <source>
        <strain evidence="6 7">DSM 29979</strain>
    </source>
</reference>
<name>A0A1E7DTT7_9BACI</name>
<keyword evidence="2 5" id="KW-0812">Transmembrane</keyword>
<dbReference type="Pfam" id="PF00939">
    <property type="entry name" value="Na_sulph_symp"/>
    <property type="match status" value="1"/>
</dbReference>
<dbReference type="EMBL" id="MAMP01000002">
    <property type="protein sequence ID" value="OES46425.1"/>
    <property type="molecule type" value="Genomic_DNA"/>
</dbReference>
<dbReference type="RefSeq" id="WP_069936963.1">
    <property type="nucleotide sequence ID" value="NZ_MAMP01000002.1"/>
</dbReference>
<evidence type="ECO:0000256" key="3">
    <source>
        <dbReference type="ARBA" id="ARBA00022989"/>
    </source>
</evidence>
<comment type="caution">
    <text evidence="6">The sequence shown here is derived from an EMBL/GenBank/DDBJ whole genome shotgun (WGS) entry which is preliminary data.</text>
</comment>
<feature type="transmembrane region" description="Helical" evidence="5">
    <location>
        <begin position="179"/>
        <end position="198"/>
    </location>
</feature>
<keyword evidence="3 5" id="KW-1133">Transmembrane helix</keyword>
<feature type="transmembrane region" description="Helical" evidence="5">
    <location>
        <begin position="218"/>
        <end position="240"/>
    </location>
</feature>
<organism evidence="6 7">
    <name type="scientific">Domibacillus iocasae</name>
    <dbReference type="NCBI Taxonomy" id="1714016"/>
    <lineage>
        <taxon>Bacteria</taxon>
        <taxon>Bacillati</taxon>
        <taxon>Bacillota</taxon>
        <taxon>Bacilli</taxon>
        <taxon>Bacillales</taxon>
        <taxon>Bacillaceae</taxon>
        <taxon>Domibacillus</taxon>
    </lineage>
</organism>
<evidence type="ECO:0000256" key="1">
    <source>
        <dbReference type="ARBA" id="ARBA00004141"/>
    </source>
</evidence>
<evidence type="ECO:0000313" key="6">
    <source>
        <dbReference type="EMBL" id="OES46425.1"/>
    </source>
</evidence>
<feature type="transmembrane region" description="Helical" evidence="5">
    <location>
        <begin position="294"/>
        <end position="311"/>
    </location>
</feature>
<proteinExistence type="predicted"/>
<evidence type="ECO:0000256" key="2">
    <source>
        <dbReference type="ARBA" id="ARBA00022692"/>
    </source>
</evidence>
<keyword evidence="7" id="KW-1185">Reference proteome</keyword>
<keyword evidence="4 5" id="KW-0472">Membrane</keyword>
<dbReference type="AlphaFoldDB" id="A0A1E7DTT7"/>
<protein>
    <submittedName>
        <fullName evidence="6">Citrate:succinate antiporter</fullName>
    </submittedName>
</protein>
<feature type="transmembrane region" description="Helical" evidence="5">
    <location>
        <begin position="365"/>
        <end position="382"/>
    </location>
</feature>
<dbReference type="Proteomes" id="UP000095658">
    <property type="component" value="Unassembled WGS sequence"/>
</dbReference>
<feature type="transmembrane region" description="Helical" evidence="5">
    <location>
        <begin position="447"/>
        <end position="469"/>
    </location>
</feature>
<feature type="transmembrane region" description="Helical" evidence="5">
    <location>
        <begin position="389"/>
        <end position="405"/>
    </location>
</feature>
<dbReference type="GO" id="GO:0022857">
    <property type="term" value="F:transmembrane transporter activity"/>
    <property type="evidence" value="ECO:0007669"/>
    <property type="project" value="InterPro"/>
</dbReference>
<evidence type="ECO:0000256" key="4">
    <source>
        <dbReference type="ARBA" id="ARBA00023136"/>
    </source>
</evidence>
<feature type="transmembrane region" description="Helical" evidence="5">
    <location>
        <begin position="21"/>
        <end position="43"/>
    </location>
</feature>
<sequence length="477" mass="53308">MIQRSALRAKRKPSLMEQLDRYSTRMLSITALHVFYALMIVYIDPLTYSGKIVLFSFLSAMTLWIATKIPAGLVAVGVLAFAILMRASEPELLYSSLSEEVVWLMVGSFIIGEAVKQSGLAERFSRMILTSGHSVLGRLASLLVLSAFFIPSTSGRAALSIPIIKQLRHSISKQENEALAIMAPVIILMSTSATLIGTGSHLIGIGLLEASAGETISFVQWLVWSVPFTVTVTLLSYYVMKWQLWPKRARNDESLIIEETRIEPLKEKEKKTVWLIGLIAMAWMTEELHGYDLGFTTIVGALLFMLPRFGIMTWNQGVKSVSWNLILFVAAAAALGTLLVEAGVVVWLEREIMSILHLFTQMPEWFMVVVILLVTTTSHLYITSHTTRAIVFIPSLILFGQAINANVTSVVFLSLIGMNYCVTFPVSSKALLIFYEEGEVSYEAKDLLKISLYLLPLYIIVMLLFYFTYWSWTGLSI</sequence>
<evidence type="ECO:0000313" key="7">
    <source>
        <dbReference type="Proteomes" id="UP000095658"/>
    </source>
</evidence>
<feature type="transmembrane region" description="Helical" evidence="5">
    <location>
        <begin position="323"/>
        <end position="345"/>
    </location>
</feature>
<dbReference type="OrthoDB" id="9156049at2"/>
<evidence type="ECO:0000256" key="5">
    <source>
        <dbReference type="SAM" id="Phobius"/>
    </source>
</evidence>
<dbReference type="PANTHER" id="PTHR43652:SF2">
    <property type="entry name" value="BASIC AMINO ACID ANTIPORTER YFCC-RELATED"/>
    <property type="match status" value="1"/>
</dbReference>
<dbReference type="InterPro" id="IPR051679">
    <property type="entry name" value="DASS-Related_Transporters"/>
</dbReference>
<dbReference type="InterPro" id="IPR001898">
    <property type="entry name" value="SLC13A/DASS"/>
</dbReference>
<feature type="transmembrane region" description="Helical" evidence="5">
    <location>
        <begin position="63"/>
        <end position="85"/>
    </location>
</feature>
<gene>
    <name evidence="6" type="ORF">BA724_14410</name>
</gene>
<comment type="subcellular location">
    <subcellularLocation>
        <location evidence="1">Membrane</location>
        <topology evidence="1">Multi-pass membrane protein</topology>
    </subcellularLocation>
</comment>
<dbReference type="STRING" id="1714016.BA724_14410"/>
<accession>A0A1E7DTT7</accession>
<dbReference type="PANTHER" id="PTHR43652">
    <property type="entry name" value="BASIC AMINO ACID ANTIPORTER YFCC-RELATED"/>
    <property type="match status" value="1"/>
</dbReference>